<evidence type="ECO:0000313" key="2">
    <source>
        <dbReference type="Proteomes" id="UP001165090"/>
    </source>
</evidence>
<keyword evidence="2" id="KW-1185">Reference proteome</keyword>
<organism evidence="1 2">
    <name type="scientific">Volvox africanus</name>
    <dbReference type="NCBI Taxonomy" id="51714"/>
    <lineage>
        <taxon>Eukaryota</taxon>
        <taxon>Viridiplantae</taxon>
        <taxon>Chlorophyta</taxon>
        <taxon>core chlorophytes</taxon>
        <taxon>Chlorophyceae</taxon>
        <taxon>CS clade</taxon>
        <taxon>Chlamydomonadales</taxon>
        <taxon>Volvocaceae</taxon>
        <taxon>Volvox</taxon>
    </lineage>
</organism>
<dbReference type="EMBL" id="BSDZ01000013">
    <property type="protein sequence ID" value="GLI62761.1"/>
    <property type="molecule type" value="Genomic_DNA"/>
</dbReference>
<protein>
    <submittedName>
        <fullName evidence="1">Uncharacterized protein</fullName>
    </submittedName>
</protein>
<gene>
    <name evidence="1" type="ORF">VaNZ11_005503</name>
</gene>
<comment type="caution">
    <text evidence="1">The sequence shown here is derived from an EMBL/GenBank/DDBJ whole genome shotgun (WGS) entry which is preliminary data.</text>
</comment>
<dbReference type="Proteomes" id="UP001165090">
    <property type="component" value="Unassembled WGS sequence"/>
</dbReference>
<sequence>MAKPNDNEPKGDGLQSEELRLVTLRPPWTGHGTSGRRKPMAENVALVQRVLAYSKMEDKAIGDHLIFQVAPEVYQHQGLKSVYDRLRCQANPCHHQLGGEYWALAFKAFEHLHAVYHRLEEAQMLASGSGKE</sequence>
<name>A0ABQ5RYR9_9CHLO</name>
<accession>A0ABQ5RYR9</accession>
<evidence type="ECO:0000313" key="1">
    <source>
        <dbReference type="EMBL" id="GLI62761.1"/>
    </source>
</evidence>
<reference evidence="1 2" key="1">
    <citation type="journal article" date="2023" name="IScience">
        <title>Expanded male sex-determining region conserved during the evolution of homothallism in the green alga Volvox.</title>
        <authorList>
            <person name="Yamamoto K."/>
            <person name="Matsuzaki R."/>
            <person name="Mahakham W."/>
            <person name="Heman W."/>
            <person name="Sekimoto H."/>
            <person name="Kawachi M."/>
            <person name="Minakuchi Y."/>
            <person name="Toyoda A."/>
            <person name="Nozaki H."/>
        </authorList>
    </citation>
    <scope>NUCLEOTIDE SEQUENCE [LARGE SCALE GENOMIC DNA]</scope>
    <source>
        <strain evidence="1 2">NIES-4468</strain>
    </source>
</reference>
<proteinExistence type="predicted"/>